<dbReference type="SUPFAM" id="SSF53036">
    <property type="entry name" value="Eukaryotic RPB5 N-terminal domain"/>
    <property type="match status" value="1"/>
</dbReference>
<dbReference type="PANTHER" id="PTHR10535">
    <property type="entry name" value="DNA-DIRECTED RNA POLYMERASES I, II, AND III SUBUNIT RPABC1"/>
    <property type="match status" value="1"/>
</dbReference>
<dbReference type="AlphaFoldDB" id="A0A9P0ZYW1"/>
<dbReference type="GO" id="GO:0005736">
    <property type="term" value="C:RNA polymerase I complex"/>
    <property type="evidence" value="ECO:0007669"/>
    <property type="project" value="TreeGrafter"/>
</dbReference>
<dbReference type="InterPro" id="IPR005571">
    <property type="entry name" value="RNA_pol_Rpb5_N"/>
</dbReference>
<dbReference type="InterPro" id="IPR036710">
    <property type="entry name" value="RNA_pol_Rpb5_N_sf"/>
</dbReference>
<evidence type="ECO:0000313" key="2">
    <source>
        <dbReference type="EMBL" id="CAH9119076.1"/>
    </source>
</evidence>
<name>A0A9P0ZYW1_CUSEU</name>
<reference evidence="2" key="1">
    <citation type="submission" date="2022-07" db="EMBL/GenBank/DDBJ databases">
        <authorList>
            <person name="Macas J."/>
            <person name="Novak P."/>
            <person name="Neumann P."/>
        </authorList>
    </citation>
    <scope>NUCLEOTIDE SEQUENCE</scope>
</reference>
<dbReference type="Pfam" id="PF03871">
    <property type="entry name" value="RNA_pol_Rpb5_N"/>
    <property type="match status" value="1"/>
</dbReference>
<accession>A0A9P0ZYW1</accession>
<dbReference type="FunFam" id="3.40.1340.10:FF:000001">
    <property type="entry name" value="DNA-directed RNA polymerases I, II, and III subunit RPABC1"/>
    <property type="match status" value="1"/>
</dbReference>
<evidence type="ECO:0000259" key="1">
    <source>
        <dbReference type="Pfam" id="PF03871"/>
    </source>
</evidence>
<dbReference type="Gene3D" id="3.40.1340.10">
    <property type="entry name" value="RNA polymerase, Rpb5, N-terminal domain"/>
    <property type="match status" value="1"/>
</dbReference>
<keyword evidence="3" id="KW-1185">Reference proteome</keyword>
<dbReference type="GO" id="GO:0006366">
    <property type="term" value="P:transcription by RNA polymerase II"/>
    <property type="evidence" value="ECO:0007669"/>
    <property type="project" value="TreeGrafter"/>
</dbReference>
<dbReference type="InterPro" id="IPR014381">
    <property type="entry name" value="Arch_Rpo5/euc_Rpb5"/>
</dbReference>
<dbReference type="EMBL" id="CAMAPE010000077">
    <property type="protein sequence ID" value="CAH9119076.1"/>
    <property type="molecule type" value="Genomic_DNA"/>
</dbReference>
<dbReference type="Proteomes" id="UP001152484">
    <property type="component" value="Unassembled WGS sequence"/>
</dbReference>
<sequence length="209" mass="24068">MFFTEEEKTKVFTVHKTVMSMLRDRGYVVEDAEITLTRADFITKFGDHVTRENLEMQKEMHNDSSNKIMIFYPNDSKIGVKNIRGCLDRMKAEDITRGILILQKKLAPQARACIAAASSLYLIDVFEPEGIILQSNDNSKIQESLGWSNKVGKHDPTVSLHLLIHAMVEEKRMAQVLKLKIQNAMMYWEGRGIRKKMKLQIKDVSYHPP</sequence>
<dbReference type="GO" id="GO:0006362">
    <property type="term" value="P:transcription elongation by RNA polymerase I"/>
    <property type="evidence" value="ECO:0007669"/>
    <property type="project" value="TreeGrafter"/>
</dbReference>
<feature type="domain" description="RNA polymerase Rpb5 N-terminal" evidence="1">
    <location>
        <begin position="5"/>
        <end position="90"/>
    </location>
</feature>
<gene>
    <name evidence="2" type="ORF">CEURO_LOCUS22193</name>
</gene>
<organism evidence="2 3">
    <name type="scientific">Cuscuta europaea</name>
    <name type="common">European dodder</name>
    <dbReference type="NCBI Taxonomy" id="41803"/>
    <lineage>
        <taxon>Eukaryota</taxon>
        <taxon>Viridiplantae</taxon>
        <taxon>Streptophyta</taxon>
        <taxon>Embryophyta</taxon>
        <taxon>Tracheophyta</taxon>
        <taxon>Spermatophyta</taxon>
        <taxon>Magnoliopsida</taxon>
        <taxon>eudicotyledons</taxon>
        <taxon>Gunneridae</taxon>
        <taxon>Pentapetalae</taxon>
        <taxon>asterids</taxon>
        <taxon>lamiids</taxon>
        <taxon>Solanales</taxon>
        <taxon>Convolvulaceae</taxon>
        <taxon>Cuscuteae</taxon>
        <taxon>Cuscuta</taxon>
        <taxon>Cuscuta subgen. Cuscuta</taxon>
    </lineage>
</organism>
<comment type="caution">
    <text evidence="2">The sequence shown here is derived from an EMBL/GenBank/DDBJ whole genome shotgun (WGS) entry which is preliminary data.</text>
</comment>
<dbReference type="GO" id="GO:0003899">
    <property type="term" value="F:DNA-directed RNA polymerase activity"/>
    <property type="evidence" value="ECO:0007669"/>
    <property type="project" value="InterPro"/>
</dbReference>
<proteinExistence type="predicted"/>
<evidence type="ECO:0000313" key="3">
    <source>
        <dbReference type="Proteomes" id="UP001152484"/>
    </source>
</evidence>
<dbReference type="PANTHER" id="PTHR10535:SF0">
    <property type="entry name" value="DNA-DIRECTED RNA POLYMERASES I, II, AND III SUBUNIT RPABC1"/>
    <property type="match status" value="1"/>
</dbReference>
<dbReference type="GO" id="GO:0003677">
    <property type="term" value="F:DNA binding"/>
    <property type="evidence" value="ECO:0007669"/>
    <property type="project" value="InterPro"/>
</dbReference>
<dbReference type="OrthoDB" id="1359290at2759"/>
<dbReference type="GO" id="GO:0005665">
    <property type="term" value="C:RNA polymerase II, core complex"/>
    <property type="evidence" value="ECO:0007669"/>
    <property type="project" value="TreeGrafter"/>
</dbReference>
<dbReference type="GO" id="GO:0005666">
    <property type="term" value="C:RNA polymerase III complex"/>
    <property type="evidence" value="ECO:0007669"/>
    <property type="project" value="TreeGrafter"/>
</dbReference>
<dbReference type="GO" id="GO:0042797">
    <property type="term" value="P:tRNA transcription by RNA polymerase III"/>
    <property type="evidence" value="ECO:0007669"/>
    <property type="project" value="TreeGrafter"/>
</dbReference>
<protein>
    <recommendedName>
        <fullName evidence="1">RNA polymerase Rpb5 N-terminal domain-containing protein</fullName>
    </recommendedName>
</protein>